<dbReference type="AlphaFoldDB" id="A0A4Q7CYF6"/>
<dbReference type="InterPro" id="IPR027417">
    <property type="entry name" value="P-loop_NTPase"/>
</dbReference>
<dbReference type="GeneID" id="93498197"/>
<comment type="caution">
    <text evidence="1">The sequence shown here is derived from an EMBL/GenBank/DDBJ whole genome shotgun (WGS) entry which is preliminary data.</text>
</comment>
<name>A0A4Q7CYF6_9PSED</name>
<evidence type="ECO:0000313" key="1">
    <source>
        <dbReference type="EMBL" id="RZI31505.1"/>
    </source>
</evidence>
<protein>
    <submittedName>
        <fullName evidence="1">AAA family ATPase</fullName>
    </submittedName>
</protein>
<organism evidence="1 2">
    <name type="scientific">Pseudomonas orientalis</name>
    <dbReference type="NCBI Taxonomy" id="76758"/>
    <lineage>
        <taxon>Bacteria</taxon>
        <taxon>Pseudomonadati</taxon>
        <taxon>Pseudomonadota</taxon>
        <taxon>Gammaproteobacteria</taxon>
        <taxon>Pseudomonadales</taxon>
        <taxon>Pseudomonadaceae</taxon>
        <taxon>Pseudomonas</taxon>
    </lineage>
</organism>
<dbReference type="RefSeq" id="WP_065892671.1">
    <property type="nucleotide sequence ID" value="NZ_SGFE01000021.1"/>
</dbReference>
<dbReference type="Gene3D" id="3.40.50.300">
    <property type="entry name" value="P-loop containing nucleotide triphosphate hydrolases"/>
    <property type="match status" value="1"/>
</dbReference>
<sequence length="173" mass="19423">MVIFVGGIHGSGKTTFCRELAKRTGLSHRTVSEIIKEEIIDLQLDMTKRTSNLARNQRALIAWIDRNRDSKNLILDGHFALLDESQDVYRVDLDVFRAIAPIGVIYLDVPIEVAVQRLETRDGKIWSAEVLKQLADAEAQWAENVAKKLNIPICSATNDDIVLAGRFVHGLME</sequence>
<dbReference type="PRINTS" id="PR01100">
    <property type="entry name" value="SHIKIMTKNASE"/>
</dbReference>
<evidence type="ECO:0000313" key="2">
    <source>
        <dbReference type="Proteomes" id="UP000293369"/>
    </source>
</evidence>
<dbReference type="Proteomes" id="UP000293369">
    <property type="component" value="Unassembled WGS sequence"/>
</dbReference>
<dbReference type="Pfam" id="PF13207">
    <property type="entry name" value="AAA_17"/>
    <property type="match status" value="1"/>
</dbReference>
<dbReference type="EMBL" id="SGFE01000021">
    <property type="protein sequence ID" value="RZI31505.1"/>
    <property type="molecule type" value="Genomic_DNA"/>
</dbReference>
<dbReference type="SUPFAM" id="SSF52540">
    <property type="entry name" value="P-loop containing nucleoside triphosphate hydrolases"/>
    <property type="match status" value="1"/>
</dbReference>
<proteinExistence type="predicted"/>
<reference evidence="1 2" key="1">
    <citation type="submission" date="2019-02" db="EMBL/GenBank/DDBJ databases">
        <title>Pseudomonas spp from wheat grain.</title>
        <authorList>
            <person name="Cho G.-S."/>
            <person name="Franz C.M.A.P."/>
        </authorList>
    </citation>
    <scope>NUCLEOTIDE SEQUENCE [LARGE SCALE GENOMIC DNA]</scope>
    <source>
        <strain evidence="1 2">133NRW</strain>
    </source>
</reference>
<gene>
    <name evidence="1" type="ORF">EUX57_12300</name>
</gene>
<accession>A0A4Q7CYF6</accession>